<proteinExistence type="inferred from homology"/>
<dbReference type="PANTHER" id="PTHR47968:SF36">
    <property type="entry name" value="KINESIN HEAVY CHAIN ISOFORM X1"/>
    <property type="match status" value="1"/>
</dbReference>
<evidence type="ECO:0000256" key="9">
    <source>
        <dbReference type="ARBA" id="ARBA00064588"/>
    </source>
</evidence>
<dbReference type="GO" id="GO:0005874">
    <property type="term" value="C:microtubule"/>
    <property type="evidence" value="ECO:0007669"/>
    <property type="project" value="UniProtKB-KW"/>
</dbReference>
<dbReference type="Gene3D" id="1.10.287.1490">
    <property type="match status" value="1"/>
</dbReference>
<dbReference type="InterPro" id="IPR059182">
    <property type="entry name" value="Khc_C"/>
</dbReference>
<keyword evidence="5 10" id="KW-0067">ATP-binding</keyword>
<dbReference type="GO" id="GO:0003777">
    <property type="term" value="F:microtubule motor activity"/>
    <property type="evidence" value="ECO:0007669"/>
    <property type="project" value="InterPro"/>
</dbReference>
<dbReference type="GO" id="GO:0007097">
    <property type="term" value="P:nuclear migration"/>
    <property type="evidence" value="ECO:0007669"/>
    <property type="project" value="UniProtKB-ARBA"/>
</dbReference>
<dbReference type="PANTHER" id="PTHR47968">
    <property type="entry name" value="CENTROMERE PROTEIN E"/>
    <property type="match status" value="1"/>
</dbReference>
<evidence type="ECO:0000256" key="12">
    <source>
        <dbReference type="SAM" id="Coils"/>
    </source>
</evidence>
<organism evidence="15 16">
    <name type="scientific">Syphacia muris</name>
    <dbReference type="NCBI Taxonomy" id="451379"/>
    <lineage>
        <taxon>Eukaryota</taxon>
        <taxon>Metazoa</taxon>
        <taxon>Ecdysozoa</taxon>
        <taxon>Nematoda</taxon>
        <taxon>Chromadorea</taxon>
        <taxon>Rhabditida</taxon>
        <taxon>Spirurina</taxon>
        <taxon>Oxyuridomorpha</taxon>
        <taxon>Oxyuroidea</taxon>
        <taxon>Oxyuridae</taxon>
        <taxon>Syphacia</taxon>
    </lineage>
</organism>
<dbReference type="Pfam" id="PF00225">
    <property type="entry name" value="Kinesin"/>
    <property type="match status" value="1"/>
</dbReference>
<evidence type="ECO:0000313" key="15">
    <source>
        <dbReference type="Proteomes" id="UP000046393"/>
    </source>
</evidence>
<evidence type="ECO:0000256" key="6">
    <source>
        <dbReference type="ARBA" id="ARBA00023054"/>
    </source>
</evidence>
<dbReference type="GO" id="GO:0048489">
    <property type="term" value="P:synaptic vesicle transport"/>
    <property type="evidence" value="ECO:0007669"/>
    <property type="project" value="UniProtKB-ARBA"/>
</dbReference>
<evidence type="ECO:0000256" key="1">
    <source>
        <dbReference type="ARBA" id="ARBA00004245"/>
    </source>
</evidence>
<keyword evidence="4 10" id="KW-0547">Nucleotide-binding</keyword>
<evidence type="ECO:0000256" key="13">
    <source>
        <dbReference type="SAM" id="MobiDB-lite"/>
    </source>
</evidence>
<reference evidence="16" key="1">
    <citation type="submission" date="2017-02" db="UniProtKB">
        <authorList>
            <consortium name="WormBaseParasite"/>
        </authorList>
    </citation>
    <scope>IDENTIFICATION</scope>
</reference>
<name>A0A0N5AF36_9BILA</name>
<keyword evidence="15" id="KW-1185">Reference proteome</keyword>
<keyword evidence="2" id="KW-0963">Cytoplasm</keyword>
<evidence type="ECO:0000256" key="3">
    <source>
        <dbReference type="ARBA" id="ARBA00022701"/>
    </source>
</evidence>
<feature type="domain" description="Kinesin motor" evidence="14">
    <location>
        <begin position="12"/>
        <end position="332"/>
    </location>
</feature>
<dbReference type="CDD" id="cd23649">
    <property type="entry name" value="Khc_CBD_cc"/>
    <property type="match status" value="1"/>
</dbReference>
<evidence type="ECO:0000256" key="10">
    <source>
        <dbReference type="PROSITE-ProRule" id="PRU00283"/>
    </source>
</evidence>
<evidence type="ECO:0000313" key="16">
    <source>
        <dbReference type="WBParaSite" id="SMUV_0000287101-mRNA-1"/>
    </source>
</evidence>
<feature type="coiled-coil region" evidence="12">
    <location>
        <begin position="836"/>
        <end position="909"/>
    </location>
</feature>
<dbReference type="GO" id="GO:0007292">
    <property type="term" value="P:female gamete generation"/>
    <property type="evidence" value="ECO:0007669"/>
    <property type="project" value="UniProtKB-ARBA"/>
</dbReference>
<dbReference type="InterPro" id="IPR036961">
    <property type="entry name" value="Kinesin_motor_dom_sf"/>
</dbReference>
<dbReference type="FunFam" id="3.40.850.10:FF:000067">
    <property type="entry name" value="Kinesin-like protein"/>
    <property type="match status" value="1"/>
</dbReference>
<feature type="compositionally biased region" description="Polar residues" evidence="13">
    <location>
        <begin position="956"/>
        <end position="965"/>
    </location>
</feature>
<evidence type="ECO:0000256" key="7">
    <source>
        <dbReference type="ARBA" id="ARBA00023175"/>
    </source>
</evidence>
<dbReference type="GO" id="GO:0030951">
    <property type="term" value="P:establishment or maintenance of microtubule cytoskeleton polarity"/>
    <property type="evidence" value="ECO:0007669"/>
    <property type="project" value="UniProtKB-ARBA"/>
</dbReference>
<dbReference type="PROSITE" id="PS50067">
    <property type="entry name" value="KINESIN_MOTOR_2"/>
    <property type="match status" value="1"/>
</dbReference>
<dbReference type="GO" id="GO:1904115">
    <property type="term" value="C:axon cytoplasm"/>
    <property type="evidence" value="ECO:0007669"/>
    <property type="project" value="GOC"/>
</dbReference>
<dbReference type="AlphaFoldDB" id="A0A0N5AF36"/>
<dbReference type="PROSITE" id="PS00411">
    <property type="entry name" value="KINESIN_MOTOR_1"/>
    <property type="match status" value="1"/>
</dbReference>
<evidence type="ECO:0000256" key="4">
    <source>
        <dbReference type="ARBA" id="ARBA00022741"/>
    </source>
</evidence>
<evidence type="ECO:0000256" key="11">
    <source>
        <dbReference type="RuleBase" id="RU000394"/>
    </source>
</evidence>
<evidence type="ECO:0000256" key="2">
    <source>
        <dbReference type="ARBA" id="ARBA00022490"/>
    </source>
</evidence>
<evidence type="ECO:0000256" key="8">
    <source>
        <dbReference type="ARBA" id="ARBA00023212"/>
    </source>
</evidence>
<dbReference type="GO" id="GO:0005524">
    <property type="term" value="F:ATP binding"/>
    <property type="evidence" value="ECO:0007669"/>
    <property type="project" value="UniProtKB-UniRule"/>
</dbReference>
<feature type="coiled-coil region" evidence="12">
    <location>
        <begin position="647"/>
        <end position="797"/>
    </location>
</feature>
<dbReference type="Proteomes" id="UP000046393">
    <property type="component" value="Unplaced"/>
</dbReference>
<dbReference type="GO" id="GO:0008017">
    <property type="term" value="F:microtubule binding"/>
    <property type="evidence" value="ECO:0007669"/>
    <property type="project" value="InterPro"/>
</dbReference>
<dbReference type="GO" id="GO:0098957">
    <property type="term" value="P:anterograde axonal transport of mitochondrion"/>
    <property type="evidence" value="ECO:0007669"/>
    <property type="project" value="UniProtKB-ARBA"/>
</dbReference>
<dbReference type="InterPro" id="IPR027417">
    <property type="entry name" value="P-loop_NTPase"/>
</dbReference>
<evidence type="ECO:0000256" key="5">
    <source>
        <dbReference type="ARBA" id="ARBA00022840"/>
    </source>
</evidence>
<dbReference type="WBParaSite" id="SMUV_0000287101-mRNA-1">
    <property type="protein sequence ID" value="SMUV_0000287101-mRNA-1"/>
    <property type="gene ID" value="SMUV_0000287101"/>
</dbReference>
<feature type="coiled-coil region" evidence="12">
    <location>
        <begin position="440"/>
        <end position="551"/>
    </location>
</feature>
<keyword evidence="7 10" id="KW-0505">Motor protein</keyword>
<accession>A0A0N5AF36</accession>
<dbReference type="InterPro" id="IPR027640">
    <property type="entry name" value="Kinesin-like_fam"/>
</dbReference>
<dbReference type="SUPFAM" id="SSF52540">
    <property type="entry name" value="P-loop containing nucleoside triphosphate hydrolases"/>
    <property type="match status" value="1"/>
</dbReference>
<keyword evidence="8" id="KW-0206">Cytoskeleton</keyword>
<dbReference type="PRINTS" id="PR00380">
    <property type="entry name" value="KINESINHEAVY"/>
</dbReference>
<dbReference type="STRING" id="451379.A0A0N5AF36"/>
<keyword evidence="6 12" id="KW-0175">Coiled coil</keyword>
<comment type="similarity">
    <text evidence="10 11">Belongs to the TRAFAC class myosin-kinesin ATPase superfamily. Kinesin family.</text>
</comment>
<dbReference type="SMART" id="SM00129">
    <property type="entry name" value="KISc"/>
    <property type="match status" value="1"/>
</dbReference>
<dbReference type="InterPro" id="IPR019821">
    <property type="entry name" value="Kinesin_motor_CS"/>
</dbReference>
<dbReference type="InterPro" id="IPR001752">
    <property type="entry name" value="Kinesin_motor_dom"/>
</dbReference>
<feature type="coiled-coil region" evidence="12">
    <location>
        <begin position="337"/>
        <end position="378"/>
    </location>
</feature>
<dbReference type="GO" id="GO:0005871">
    <property type="term" value="C:kinesin complex"/>
    <property type="evidence" value="ECO:0007669"/>
    <property type="project" value="UniProtKB-ARBA"/>
</dbReference>
<sequence length="965" mass="108705">MANPVPNPAECGIQVFCRVRPLNSMEEKSGSGFIPKFPSDTEDAISVGGKVYVYDKVFKPNSTQEQVYMSSSYHIVQDVLSGYNGTIFAYGQTSSGKTHTMEGVFGEPEKQGIIPRIVQDIFNHIYNMDADLEFLIKVSYFEIYNEKIRDLLDVTKMNLAIHEDKNRVPYVKGASERFVSSPEEVMQCIEEGKNNRHVAVTNMNEHSSRSHSVFLIQVKQENTRTQKKLIGKLYLVDLAGSEKVSKTGAEGMVLEEAKNINKSLSALGNVIAALAEGTKSHVPYRDSKLTRILQESLGGNSRTTIVICCSPASTNEAETKSTLTFGQRAKTIKNVVVVNEELTAEEWKRRYEREKEKVTKLKAQLAEAENELNRWRRGEKVPEVEWLNLSAVTASSLPVPSDTLSPSASDSALGLLDRSISAPPVQLLTSSIGAITDADRKKYEEERATLYQQLDEKDDEITHHSQLAERLRQQLNEQEELIKQIKLDYENAQAEVQRIQSENEASKEETKEVLTALEELAMNYDMKTQEADQKNRENEQLGDEISKKNVKLVEITAELDALRECCNTQKKRIADAMQSMLRDLSDVGPGYANIAKFNMEAGSEKPFDDELFAHTRICISKLSADFKSALQKVSSLESGSGDVTMKMDAMEKELVECRLQLNQNEAKNKTLQETIAAQEKAKRNLEEQVDQLNERLTAHGGEAAQISEEAKEQHAKQVATLRDKIAELSKQIEELTASQQEKQVIVDQLRSDNEKLKAKEADWEKRMKELAGFSEKREQAKSDLKGLEETVAKELQSLHNLRKIFVQDIGQRIKRTTGGDSSEDEYLSSPAQKQKIIFLENNLDQLTKVHKQLVRDNADLRCELPKMEKRLRSTMDRVKCLESALKEAKENAMRDRKKYQREVERIKEAVRQRNLMRRGLAAPQIAKPIRPGQHYTGMTGTPAPAVPSPIRPGQPANFTAMSGSF</sequence>
<dbReference type="CDD" id="cd01369">
    <property type="entry name" value="KISc_KHC_KIF5"/>
    <property type="match status" value="1"/>
</dbReference>
<feature type="binding site" evidence="10">
    <location>
        <begin position="91"/>
        <end position="98"/>
    </location>
    <ligand>
        <name>ATP</name>
        <dbReference type="ChEBI" id="CHEBI:30616"/>
    </ligand>
</feature>
<keyword evidence="3 11" id="KW-0493">Microtubule</keyword>
<comment type="subunit">
    <text evidence="9">Oligomer composed of two heavy chains and two light chains.</text>
</comment>
<dbReference type="Gene3D" id="3.40.850.10">
    <property type="entry name" value="Kinesin motor domain"/>
    <property type="match status" value="1"/>
</dbReference>
<protein>
    <recommendedName>
        <fullName evidence="11">Kinesin-like protein</fullName>
    </recommendedName>
</protein>
<comment type="subcellular location">
    <subcellularLocation>
        <location evidence="1">Cytoplasm</location>
        <location evidence="1">Cytoskeleton</location>
    </subcellularLocation>
</comment>
<feature type="region of interest" description="Disordered" evidence="13">
    <location>
        <begin position="937"/>
        <end position="965"/>
    </location>
</feature>
<evidence type="ECO:0000259" key="14">
    <source>
        <dbReference type="PROSITE" id="PS50067"/>
    </source>
</evidence>